<proteinExistence type="predicted"/>
<accession>A0A7R9VWV9</accession>
<reference evidence="1" key="1">
    <citation type="submission" date="2021-01" db="EMBL/GenBank/DDBJ databases">
        <authorList>
            <person name="Corre E."/>
            <person name="Pelletier E."/>
            <person name="Niang G."/>
            <person name="Scheremetjew M."/>
            <person name="Finn R."/>
            <person name="Kale V."/>
            <person name="Holt S."/>
            <person name="Cochrane G."/>
            <person name="Meng A."/>
            <person name="Brown T."/>
            <person name="Cohen L."/>
        </authorList>
    </citation>
    <scope>NUCLEOTIDE SEQUENCE</scope>
    <source>
        <strain evidence="1">CCMP219</strain>
    </source>
</reference>
<dbReference type="EMBL" id="HBEC01040186">
    <property type="protein sequence ID" value="CAD8306612.1"/>
    <property type="molecule type" value="Transcribed_RNA"/>
</dbReference>
<evidence type="ECO:0000313" key="1">
    <source>
        <dbReference type="EMBL" id="CAD8306612.1"/>
    </source>
</evidence>
<sequence>MSSKRQRRARPPARLQQDDLTPATTVAASNVQRSPAQTNVTTPLWQSAVTAGGFVWTPPLLQLHCLWACRRVAVESGCVQVDEGRTYVWCEQPATLGGGIEKPSSGPLLNLGQPLHNQLSSLGKPLDSGLSVAGL</sequence>
<name>A0A7R9VWV9_9CHLO</name>
<dbReference type="AlphaFoldDB" id="A0A7R9VWV9"/>
<organism evidence="1">
    <name type="scientific">Chlamydomonas euryale</name>
    <dbReference type="NCBI Taxonomy" id="1486919"/>
    <lineage>
        <taxon>Eukaryota</taxon>
        <taxon>Viridiplantae</taxon>
        <taxon>Chlorophyta</taxon>
        <taxon>core chlorophytes</taxon>
        <taxon>Chlorophyceae</taxon>
        <taxon>CS clade</taxon>
        <taxon>Chlamydomonadales</taxon>
        <taxon>Chlamydomonadaceae</taxon>
        <taxon>Chlamydomonas</taxon>
    </lineage>
</organism>
<protein>
    <submittedName>
        <fullName evidence="1">Uncharacterized protein</fullName>
    </submittedName>
</protein>
<gene>
    <name evidence="1" type="ORF">CEUR00632_LOCUS18692</name>
</gene>